<organism evidence="1 2">
    <name type="scientific">Podospora aff. communis PSN243</name>
    <dbReference type="NCBI Taxonomy" id="3040156"/>
    <lineage>
        <taxon>Eukaryota</taxon>
        <taxon>Fungi</taxon>
        <taxon>Dikarya</taxon>
        <taxon>Ascomycota</taxon>
        <taxon>Pezizomycotina</taxon>
        <taxon>Sordariomycetes</taxon>
        <taxon>Sordariomycetidae</taxon>
        <taxon>Sordariales</taxon>
        <taxon>Podosporaceae</taxon>
        <taxon>Podospora</taxon>
    </lineage>
</organism>
<sequence>MVTVPGCAKGYPNNSQACASCCLHITAAYMGIGTSSRQTGWSMWCRACSNLLRIGDERKYPRPIAFIARGLGGAIVKKAFLLPPDRSVLLTGSRDQINPLIFFETSHRPDDSSTWDDRVLNLLFAGRSSTSHFWNISSRARNLIRDVEETSAQFSNTVTRRHSSVSLYQQHKEHKGRARRAECKTEPVLCKPWTRGRGCFWECQ</sequence>
<dbReference type="Proteomes" id="UP001321760">
    <property type="component" value="Unassembled WGS sequence"/>
</dbReference>
<dbReference type="EMBL" id="MU865914">
    <property type="protein sequence ID" value="KAK4455692.1"/>
    <property type="molecule type" value="Genomic_DNA"/>
</dbReference>
<protein>
    <submittedName>
        <fullName evidence="1">Uncharacterized protein</fullName>
    </submittedName>
</protein>
<evidence type="ECO:0000313" key="2">
    <source>
        <dbReference type="Proteomes" id="UP001321760"/>
    </source>
</evidence>
<reference evidence="1" key="2">
    <citation type="submission" date="2023-05" db="EMBL/GenBank/DDBJ databases">
        <authorList>
            <consortium name="Lawrence Berkeley National Laboratory"/>
            <person name="Steindorff A."/>
            <person name="Hensen N."/>
            <person name="Bonometti L."/>
            <person name="Westerberg I."/>
            <person name="Brannstrom I.O."/>
            <person name="Guillou S."/>
            <person name="Cros-Aarteil S."/>
            <person name="Calhoun S."/>
            <person name="Haridas S."/>
            <person name="Kuo A."/>
            <person name="Mondo S."/>
            <person name="Pangilinan J."/>
            <person name="Riley R."/>
            <person name="Labutti K."/>
            <person name="Andreopoulos B."/>
            <person name="Lipzen A."/>
            <person name="Chen C."/>
            <person name="Yanf M."/>
            <person name="Daum C."/>
            <person name="Ng V."/>
            <person name="Clum A."/>
            <person name="Ohm R."/>
            <person name="Martin F."/>
            <person name="Silar P."/>
            <person name="Natvig D."/>
            <person name="Lalanne C."/>
            <person name="Gautier V."/>
            <person name="Ament-Velasquez S.L."/>
            <person name="Kruys A."/>
            <person name="Hutchinson M.I."/>
            <person name="Powell A.J."/>
            <person name="Barry K."/>
            <person name="Miller A.N."/>
            <person name="Grigoriev I.V."/>
            <person name="Debuchy R."/>
            <person name="Gladieux P."/>
            <person name="Thoren M.H."/>
            <person name="Johannesson H."/>
        </authorList>
    </citation>
    <scope>NUCLEOTIDE SEQUENCE</scope>
    <source>
        <strain evidence="1">PSN243</strain>
    </source>
</reference>
<comment type="caution">
    <text evidence="1">The sequence shown here is derived from an EMBL/GenBank/DDBJ whole genome shotgun (WGS) entry which is preliminary data.</text>
</comment>
<keyword evidence="2" id="KW-1185">Reference proteome</keyword>
<gene>
    <name evidence="1" type="ORF">QBC34DRAFT_390659</name>
</gene>
<evidence type="ECO:0000313" key="1">
    <source>
        <dbReference type="EMBL" id="KAK4455692.1"/>
    </source>
</evidence>
<dbReference type="AlphaFoldDB" id="A0AAV9H7E1"/>
<proteinExistence type="predicted"/>
<reference evidence="1" key="1">
    <citation type="journal article" date="2023" name="Mol. Phylogenet. Evol.">
        <title>Genome-scale phylogeny and comparative genomics of the fungal order Sordariales.</title>
        <authorList>
            <person name="Hensen N."/>
            <person name="Bonometti L."/>
            <person name="Westerberg I."/>
            <person name="Brannstrom I.O."/>
            <person name="Guillou S."/>
            <person name="Cros-Aarteil S."/>
            <person name="Calhoun S."/>
            <person name="Haridas S."/>
            <person name="Kuo A."/>
            <person name="Mondo S."/>
            <person name="Pangilinan J."/>
            <person name="Riley R."/>
            <person name="LaButti K."/>
            <person name="Andreopoulos B."/>
            <person name="Lipzen A."/>
            <person name="Chen C."/>
            <person name="Yan M."/>
            <person name="Daum C."/>
            <person name="Ng V."/>
            <person name="Clum A."/>
            <person name="Steindorff A."/>
            <person name="Ohm R.A."/>
            <person name="Martin F."/>
            <person name="Silar P."/>
            <person name="Natvig D.O."/>
            <person name="Lalanne C."/>
            <person name="Gautier V."/>
            <person name="Ament-Velasquez S.L."/>
            <person name="Kruys A."/>
            <person name="Hutchinson M.I."/>
            <person name="Powell A.J."/>
            <person name="Barry K."/>
            <person name="Miller A.N."/>
            <person name="Grigoriev I.V."/>
            <person name="Debuchy R."/>
            <person name="Gladieux P."/>
            <person name="Hiltunen Thoren M."/>
            <person name="Johannesson H."/>
        </authorList>
    </citation>
    <scope>NUCLEOTIDE SEQUENCE</scope>
    <source>
        <strain evidence="1">PSN243</strain>
    </source>
</reference>
<accession>A0AAV9H7E1</accession>
<name>A0AAV9H7E1_9PEZI</name>